<reference evidence="2 3" key="1">
    <citation type="submission" date="2018-07" db="EMBL/GenBank/DDBJ databases">
        <title>Genomic Encyclopedia of Type Strains, Phase IV (KMG-IV): sequencing the most valuable type-strain genomes for metagenomic binning, comparative biology and taxonomic classification.</title>
        <authorList>
            <person name="Goeker M."/>
        </authorList>
    </citation>
    <scope>NUCLEOTIDE SEQUENCE [LARGE SCALE GENOMIC DNA]</scope>
    <source>
        <strain evidence="2 3">DSM 27696</strain>
    </source>
</reference>
<accession>A0A368X9G2</accession>
<evidence type="ECO:0000313" key="3">
    <source>
        <dbReference type="Proteomes" id="UP000252585"/>
    </source>
</evidence>
<dbReference type="Proteomes" id="UP000252585">
    <property type="component" value="Unassembled WGS sequence"/>
</dbReference>
<keyword evidence="3" id="KW-1185">Reference proteome</keyword>
<evidence type="ECO:0000259" key="1">
    <source>
        <dbReference type="PROSITE" id="PS51832"/>
    </source>
</evidence>
<feature type="domain" description="HD-GYP" evidence="1">
    <location>
        <begin position="122"/>
        <end position="317"/>
    </location>
</feature>
<dbReference type="AlphaFoldDB" id="A0A368X9G2"/>
<dbReference type="PANTHER" id="PTHR43155:SF2">
    <property type="entry name" value="CYCLIC DI-GMP PHOSPHODIESTERASE PA4108"/>
    <property type="match status" value="1"/>
</dbReference>
<dbReference type="EMBL" id="QPJJ01000013">
    <property type="protein sequence ID" value="RCW64582.1"/>
    <property type="molecule type" value="Genomic_DNA"/>
</dbReference>
<protein>
    <submittedName>
        <fullName evidence="2">HD-GYP domain-containing protein (C-di-GMP phosphodiesterase class II)</fullName>
    </submittedName>
</protein>
<organism evidence="2 3">
    <name type="scientific">Saliterribacillus persicus</name>
    <dbReference type="NCBI Taxonomy" id="930114"/>
    <lineage>
        <taxon>Bacteria</taxon>
        <taxon>Bacillati</taxon>
        <taxon>Bacillota</taxon>
        <taxon>Bacilli</taxon>
        <taxon>Bacillales</taxon>
        <taxon>Bacillaceae</taxon>
        <taxon>Saliterribacillus</taxon>
    </lineage>
</organism>
<dbReference type="SUPFAM" id="SSF109604">
    <property type="entry name" value="HD-domain/PDEase-like"/>
    <property type="match status" value="1"/>
</dbReference>
<proteinExistence type="predicted"/>
<evidence type="ECO:0000313" key="2">
    <source>
        <dbReference type="EMBL" id="RCW64582.1"/>
    </source>
</evidence>
<dbReference type="CDD" id="cd00077">
    <property type="entry name" value="HDc"/>
    <property type="match status" value="1"/>
</dbReference>
<comment type="caution">
    <text evidence="2">The sequence shown here is derived from an EMBL/GenBank/DDBJ whole genome shotgun (WGS) entry which is preliminary data.</text>
</comment>
<gene>
    <name evidence="2" type="ORF">DFR57_11366</name>
</gene>
<dbReference type="PROSITE" id="PS51832">
    <property type="entry name" value="HD_GYP"/>
    <property type="match status" value="1"/>
</dbReference>
<dbReference type="InterPro" id="IPR003607">
    <property type="entry name" value="HD/PDEase_dom"/>
</dbReference>
<dbReference type="OrthoDB" id="9759601at2"/>
<dbReference type="InterPro" id="IPR037522">
    <property type="entry name" value="HD_GYP_dom"/>
</dbReference>
<sequence>MLVHPEQLISGCRLIKEVQGKTQYPLVPSNTIVDETQIEVLKFFLVEKVEVSDFLVDGRKFKPKAYVEKEVEKKKEEPIALLSFEESYQKAVEDYKLLFASWQNGSTIKMNDVRKVIVPLIEMLEEKPLDLFLLQKLSTKEDYFYHHGVAVGLISAALAKKLNFKKEWIQIGLAGLLADCGMSKMSPAIFYKKERLTSKELEEVKQHPTISYRMIEKVPSLAKEIKLAVLQHHERLDGTGYPLGVDQEKIHLFSKILAISDTYHAMTSERAYQHKKAPFKVMEEMMHLKYSKYDHHLLQMFIETLANYTTGTKVKLSTGEEAEIVFLEIDQPTRPIVKLLRNDEIIALKTKQNIYIESVI</sequence>
<dbReference type="Pfam" id="PF13487">
    <property type="entry name" value="HD_5"/>
    <property type="match status" value="1"/>
</dbReference>
<dbReference type="PANTHER" id="PTHR43155">
    <property type="entry name" value="CYCLIC DI-GMP PHOSPHODIESTERASE PA4108-RELATED"/>
    <property type="match status" value="1"/>
</dbReference>
<dbReference type="SMART" id="SM00471">
    <property type="entry name" value="HDc"/>
    <property type="match status" value="1"/>
</dbReference>
<dbReference type="Gene3D" id="1.10.3210.10">
    <property type="entry name" value="Hypothetical protein af1432"/>
    <property type="match status" value="1"/>
</dbReference>
<name>A0A368X9G2_9BACI</name>